<gene>
    <name evidence="1" type="ORF">UFOPK3402_01592</name>
</gene>
<dbReference type="EMBL" id="CAFBLS010000230">
    <property type="protein sequence ID" value="CAB4884108.1"/>
    <property type="molecule type" value="Genomic_DNA"/>
</dbReference>
<evidence type="ECO:0000313" key="1">
    <source>
        <dbReference type="EMBL" id="CAB4884108.1"/>
    </source>
</evidence>
<accession>A0A6J7ER17</accession>
<dbReference type="AlphaFoldDB" id="A0A6J7ER17"/>
<protein>
    <submittedName>
        <fullName evidence="1">Unannotated protein</fullName>
    </submittedName>
</protein>
<organism evidence="1">
    <name type="scientific">freshwater metagenome</name>
    <dbReference type="NCBI Taxonomy" id="449393"/>
    <lineage>
        <taxon>unclassified sequences</taxon>
        <taxon>metagenomes</taxon>
        <taxon>ecological metagenomes</taxon>
    </lineage>
</organism>
<reference evidence="1" key="1">
    <citation type="submission" date="2020-05" db="EMBL/GenBank/DDBJ databases">
        <authorList>
            <person name="Chiriac C."/>
            <person name="Salcher M."/>
            <person name="Ghai R."/>
            <person name="Kavagutti S V."/>
        </authorList>
    </citation>
    <scope>NUCLEOTIDE SEQUENCE</scope>
</reference>
<name>A0A6J7ER17_9ZZZZ</name>
<sequence length="460" mass="46086">MPSNYRRARAVLASAAVACAALTFASSPASATPADGAPSDLSVSLLSPHAGVTNGANITYTSVSGWRNTNVVVTLPDWTALNPIANTGSAPCPATIVVTAKPAGGGRASFSECTWTQSSGSAMFSVVVTSTSGLNGPVSISLSQGMLKNPVASASYAVRLSEQSDAGWVTLSDWTPIDVPSDFALTLASPAAGIVTPATATYTSASGWAGTNVVLTLPGFSAQNTFSSTGSAPCPASITVTATPTTATVTQCSWTQENGSAVLAATINSPNAGLAGTVTIAFGASALRSPEAPAQYMARLAEQSSAGWVTMDWWVNVGVPVNLGATLTSDVPGATTGAVVTYDSGSGWVGTNVNVLFPGWTALKTFTSTGSRPCPAGVRVLAKPASATTSQCSWTQGSDGAMLSLVLNSPGYGLQGPVRIALANGLLANPETSGPATIRLVEQSGAGSIGLWTTVTLNGA</sequence>
<proteinExistence type="predicted"/>